<dbReference type="PROSITE" id="PS50011">
    <property type="entry name" value="PROTEIN_KINASE_DOM"/>
    <property type="match status" value="1"/>
</dbReference>
<feature type="domain" description="Protein kinase" evidence="6">
    <location>
        <begin position="72"/>
        <end position="324"/>
    </location>
</feature>
<evidence type="ECO:0000256" key="2">
    <source>
        <dbReference type="ARBA" id="ARBA00022741"/>
    </source>
</evidence>
<name>A0AAD9IDJ6_PROWI</name>
<reference evidence="7" key="1">
    <citation type="submission" date="2021-01" db="EMBL/GenBank/DDBJ databases">
        <authorList>
            <person name="Eckstrom K.M.E."/>
        </authorList>
    </citation>
    <scope>NUCLEOTIDE SEQUENCE</scope>
    <source>
        <strain evidence="7">UVCC 0001</strain>
    </source>
</reference>
<protein>
    <recommendedName>
        <fullName evidence="6">Protein kinase domain-containing protein</fullName>
    </recommendedName>
</protein>
<keyword evidence="2" id="KW-0547">Nucleotide-binding</keyword>
<dbReference type="PANTHER" id="PTHR11042">
    <property type="entry name" value="EUKARYOTIC TRANSLATION INITIATION FACTOR 2-ALPHA KINASE EIF2-ALPHA KINASE -RELATED"/>
    <property type="match status" value="1"/>
</dbReference>
<dbReference type="AlphaFoldDB" id="A0AAD9IDJ6"/>
<organism evidence="7 8">
    <name type="scientific">Prototheca wickerhamii</name>
    <dbReference type="NCBI Taxonomy" id="3111"/>
    <lineage>
        <taxon>Eukaryota</taxon>
        <taxon>Viridiplantae</taxon>
        <taxon>Chlorophyta</taxon>
        <taxon>core chlorophytes</taxon>
        <taxon>Trebouxiophyceae</taxon>
        <taxon>Chlorellales</taxon>
        <taxon>Chlorellaceae</taxon>
        <taxon>Prototheca</taxon>
    </lineage>
</organism>
<dbReference type="InterPro" id="IPR000719">
    <property type="entry name" value="Prot_kinase_dom"/>
</dbReference>
<feature type="region of interest" description="Disordered" evidence="5">
    <location>
        <begin position="539"/>
        <end position="558"/>
    </location>
</feature>
<dbReference type="GO" id="GO:0005524">
    <property type="term" value="F:ATP binding"/>
    <property type="evidence" value="ECO:0007669"/>
    <property type="project" value="UniProtKB-KW"/>
</dbReference>
<dbReference type="GO" id="GO:0005737">
    <property type="term" value="C:cytoplasm"/>
    <property type="evidence" value="ECO:0007669"/>
    <property type="project" value="TreeGrafter"/>
</dbReference>
<comment type="caution">
    <text evidence="7">The sequence shown here is derived from an EMBL/GenBank/DDBJ whole genome shotgun (WGS) entry which is preliminary data.</text>
</comment>
<proteinExistence type="predicted"/>
<accession>A0AAD9IDJ6</accession>
<keyword evidence="8" id="KW-1185">Reference proteome</keyword>
<dbReference type="SUPFAM" id="SSF56112">
    <property type="entry name" value="Protein kinase-like (PK-like)"/>
    <property type="match status" value="1"/>
</dbReference>
<evidence type="ECO:0000259" key="6">
    <source>
        <dbReference type="PROSITE" id="PS50011"/>
    </source>
</evidence>
<keyword evidence="1" id="KW-0808">Transferase</keyword>
<dbReference type="InterPro" id="IPR050339">
    <property type="entry name" value="CC_SR_Kinase"/>
</dbReference>
<dbReference type="Gene3D" id="3.30.200.20">
    <property type="entry name" value="Phosphorylase Kinase, domain 1"/>
    <property type="match status" value="1"/>
</dbReference>
<evidence type="ECO:0000256" key="3">
    <source>
        <dbReference type="ARBA" id="ARBA00022777"/>
    </source>
</evidence>
<evidence type="ECO:0000313" key="8">
    <source>
        <dbReference type="Proteomes" id="UP001255856"/>
    </source>
</evidence>
<evidence type="ECO:0000313" key="7">
    <source>
        <dbReference type="EMBL" id="KAK2075953.1"/>
    </source>
</evidence>
<feature type="region of interest" description="Disordered" evidence="5">
    <location>
        <begin position="418"/>
        <end position="485"/>
    </location>
</feature>
<dbReference type="Gene3D" id="1.10.510.10">
    <property type="entry name" value="Transferase(Phosphotransferase) domain 1"/>
    <property type="match status" value="1"/>
</dbReference>
<dbReference type="GO" id="GO:0005634">
    <property type="term" value="C:nucleus"/>
    <property type="evidence" value="ECO:0007669"/>
    <property type="project" value="TreeGrafter"/>
</dbReference>
<evidence type="ECO:0000256" key="1">
    <source>
        <dbReference type="ARBA" id="ARBA00022679"/>
    </source>
</evidence>
<evidence type="ECO:0000256" key="4">
    <source>
        <dbReference type="ARBA" id="ARBA00022840"/>
    </source>
</evidence>
<dbReference type="Pfam" id="PF00069">
    <property type="entry name" value="Pkinase"/>
    <property type="match status" value="1"/>
</dbReference>
<keyword evidence="4" id="KW-0067">ATP-binding</keyword>
<keyword evidence="3" id="KW-0418">Kinase</keyword>
<sequence>MVEARYSHAGTCFAAEGSFPGLVKSPPAITGERSTETPRNPEDAVVKVLLVTEARRSHSVINPDLFQYHNHFEFLRLIGKTANSEVFCVRHRTTNELFAVKRLRRRFRSKLQRERCLREVRAVAALPFHPNIVSQYRAWQEGGHFHIQMDLCQGGTLLELLNRRCLDEAALWQVVWDVSRGLAFLHESSILHLDIKPENIYRDLAGAWRIGDFGLAVANESRDWEEGDGDYVAPELLRGCEPTPAADMFSLGASLFQCATGRKLPREPREAETPGQSLLPAGEEGAIARLPLALRTLLRSLLRVDPRARPSAAHVLEEVVRQGLAGFDRAALQATAASPRPVYYDAAAAAAAAATEERCETPVGGAGATADGEFSFGLLPRAPSMVEPMSAPLARHGSGAPERWAPERWAPSLSPLISEGALTPGSGLPASPEPLGSINAEADEEGLPSAPARRRPSLPPLQIPGARGEGEPRAAGAPMTGDSSGGSFCLRRRDMPSPDSCDFGASSGASSDCMSYSCDTSTTVGCDLLEFMDTVERGEEGDSAASPARFVLPDSPPAFQTMTTDAEATDDSGEARGSAPHAAACRSFWPLPTPPRSSLAWDLYASPEFVSQLPPGSCGDSDAQRWAASDADGSGGLVNREPNFALRRFPTLDSIGALQPVEDAASKELRSKAGLPSLAARRPLLHSLSCQSSPLAPHKGLPAEAGPEWPAVRAGVGLGHCVSLPSSPHPFHVQQR</sequence>
<dbReference type="SMART" id="SM00220">
    <property type="entry name" value="S_TKc"/>
    <property type="match status" value="1"/>
</dbReference>
<dbReference type="GO" id="GO:0004672">
    <property type="term" value="F:protein kinase activity"/>
    <property type="evidence" value="ECO:0007669"/>
    <property type="project" value="InterPro"/>
</dbReference>
<dbReference type="EMBL" id="JASFZW010000012">
    <property type="protein sequence ID" value="KAK2075953.1"/>
    <property type="molecule type" value="Genomic_DNA"/>
</dbReference>
<dbReference type="InterPro" id="IPR011009">
    <property type="entry name" value="Kinase-like_dom_sf"/>
</dbReference>
<dbReference type="PANTHER" id="PTHR11042:SF189">
    <property type="entry name" value="PROTEIN KINASE DOMAIN-CONTAINING PROTEIN"/>
    <property type="match status" value="1"/>
</dbReference>
<gene>
    <name evidence="7" type="ORF">QBZ16_001289</name>
</gene>
<dbReference type="Proteomes" id="UP001255856">
    <property type="component" value="Unassembled WGS sequence"/>
</dbReference>
<evidence type="ECO:0000256" key="5">
    <source>
        <dbReference type="SAM" id="MobiDB-lite"/>
    </source>
</evidence>